<evidence type="ECO:0000256" key="3">
    <source>
        <dbReference type="ARBA" id="ARBA00023274"/>
    </source>
</evidence>
<dbReference type="Pfam" id="PF03946">
    <property type="entry name" value="Ribosomal_L11_N"/>
    <property type="match status" value="1"/>
</dbReference>
<dbReference type="InterPro" id="IPR036796">
    <property type="entry name" value="Ribosomal_uL11_N_sf"/>
</dbReference>
<dbReference type="Pfam" id="PF00298">
    <property type="entry name" value="Ribosomal_L11"/>
    <property type="match status" value="1"/>
</dbReference>
<dbReference type="GO" id="GO:0070180">
    <property type="term" value="F:large ribosomal subunit rRNA binding"/>
    <property type="evidence" value="ECO:0007669"/>
    <property type="project" value="TreeGrafter"/>
</dbReference>
<comment type="similarity">
    <text evidence="1 4">Belongs to the universal ribosomal protein uL11 family.</text>
</comment>
<dbReference type="InterPro" id="IPR020783">
    <property type="entry name" value="Ribosomal_uL11_C"/>
</dbReference>
<dbReference type="SMART" id="SM00649">
    <property type="entry name" value="RL11"/>
    <property type="match status" value="1"/>
</dbReference>
<dbReference type="GO" id="GO:0003735">
    <property type="term" value="F:structural constituent of ribosome"/>
    <property type="evidence" value="ECO:0007669"/>
    <property type="project" value="InterPro"/>
</dbReference>
<dbReference type="SUPFAM" id="SSF46906">
    <property type="entry name" value="Ribosomal protein L11, C-terminal domain"/>
    <property type="match status" value="1"/>
</dbReference>
<dbReference type="AlphaFoldDB" id="A0AA38HJV6"/>
<organism evidence="7 8">
    <name type="scientific">Zophobas morio</name>
    <dbReference type="NCBI Taxonomy" id="2755281"/>
    <lineage>
        <taxon>Eukaryota</taxon>
        <taxon>Metazoa</taxon>
        <taxon>Ecdysozoa</taxon>
        <taxon>Arthropoda</taxon>
        <taxon>Hexapoda</taxon>
        <taxon>Insecta</taxon>
        <taxon>Pterygota</taxon>
        <taxon>Neoptera</taxon>
        <taxon>Endopterygota</taxon>
        <taxon>Coleoptera</taxon>
        <taxon>Polyphaga</taxon>
        <taxon>Cucujiformia</taxon>
        <taxon>Tenebrionidae</taxon>
        <taxon>Zophobas</taxon>
    </lineage>
</organism>
<dbReference type="GO" id="GO:0006412">
    <property type="term" value="P:translation"/>
    <property type="evidence" value="ECO:0007669"/>
    <property type="project" value="InterPro"/>
</dbReference>
<comment type="caution">
    <text evidence="7">The sequence shown here is derived from an EMBL/GenBank/DDBJ whole genome shotgun (WGS) entry which is preliminary data.</text>
</comment>
<dbReference type="HAMAP" id="MF_00736">
    <property type="entry name" value="Ribosomal_uL11"/>
    <property type="match status" value="1"/>
</dbReference>
<dbReference type="Proteomes" id="UP001168821">
    <property type="component" value="Unassembled WGS sequence"/>
</dbReference>
<dbReference type="PANTHER" id="PTHR11661:SF2">
    <property type="entry name" value="LARGE RIBOSOMAL SUBUNIT PROTEIN UL11"/>
    <property type="match status" value="1"/>
</dbReference>
<evidence type="ECO:0000259" key="6">
    <source>
        <dbReference type="Pfam" id="PF03946"/>
    </source>
</evidence>
<evidence type="ECO:0000256" key="1">
    <source>
        <dbReference type="ARBA" id="ARBA00010537"/>
    </source>
</evidence>
<keyword evidence="8" id="KW-1185">Reference proteome</keyword>
<evidence type="ECO:0000256" key="4">
    <source>
        <dbReference type="RuleBase" id="RU003978"/>
    </source>
</evidence>
<name>A0AA38HJV6_9CUCU</name>
<evidence type="ECO:0000259" key="5">
    <source>
        <dbReference type="Pfam" id="PF00298"/>
    </source>
</evidence>
<dbReference type="InterPro" id="IPR000911">
    <property type="entry name" value="Ribosomal_uL11"/>
</dbReference>
<dbReference type="InterPro" id="IPR036769">
    <property type="entry name" value="Ribosomal_uL11_C_sf"/>
</dbReference>
<feature type="domain" description="Large ribosomal subunit protein uL11 N-terminal" evidence="6">
    <location>
        <begin position="13"/>
        <end position="69"/>
    </location>
</feature>
<evidence type="ECO:0000313" key="8">
    <source>
        <dbReference type="Proteomes" id="UP001168821"/>
    </source>
</evidence>
<dbReference type="SUPFAM" id="SSF54747">
    <property type="entry name" value="Ribosomal L11/L12e N-terminal domain"/>
    <property type="match status" value="1"/>
</dbReference>
<proteinExistence type="inferred from homology"/>
<dbReference type="Gene3D" id="3.30.1550.10">
    <property type="entry name" value="Ribosomal protein L11/L12, N-terminal domain"/>
    <property type="match status" value="1"/>
</dbReference>
<reference evidence="7" key="1">
    <citation type="journal article" date="2023" name="G3 (Bethesda)">
        <title>Whole genome assemblies of Zophobas morio and Tenebrio molitor.</title>
        <authorList>
            <person name="Kaur S."/>
            <person name="Stinson S.A."/>
            <person name="diCenzo G.C."/>
        </authorList>
    </citation>
    <scope>NUCLEOTIDE SEQUENCE</scope>
    <source>
        <strain evidence="7">QUZm001</strain>
    </source>
</reference>
<evidence type="ECO:0000256" key="2">
    <source>
        <dbReference type="ARBA" id="ARBA00022980"/>
    </source>
</evidence>
<keyword evidence="3 4" id="KW-0687">Ribonucleoprotein</keyword>
<feature type="domain" description="Large ribosomal subunit protein uL11 C-terminal" evidence="5">
    <location>
        <begin position="74"/>
        <end position="143"/>
    </location>
</feature>
<accession>A0AA38HJV6</accession>
<dbReference type="EMBL" id="JALNTZ010002934">
    <property type="protein sequence ID" value="KAJ3616730.1"/>
    <property type="molecule type" value="Genomic_DNA"/>
</dbReference>
<dbReference type="Gene3D" id="1.10.10.250">
    <property type="entry name" value="Ribosomal protein L11, C-terminal domain"/>
    <property type="match status" value="1"/>
</dbReference>
<evidence type="ECO:0008006" key="9">
    <source>
        <dbReference type="Google" id="ProtNLM"/>
    </source>
</evidence>
<dbReference type="InterPro" id="IPR020784">
    <property type="entry name" value="Ribosomal_uL11_N"/>
</dbReference>
<dbReference type="PANTHER" id="PTHR11661">
    <property type="entry name" value="60S RIBOSOMAL PROTEIN L12"/>
    <property type="match status" value="1"/>
</dbReference>
<sequence length="164" mass="17810">MPPKFDPEQVNYVYIKCIGGQPPPTANLAPKIGAFGIAPKKVGDQIAADTVSFKGIKCHVAIRIQNRQATTSIVPSASALILRALREPIRDRKKEKNVKHSGSITFSDLLNIGQQMRERSLAKEMSGTLCEILGTCHSIGCKVDGLPAPEMIAKIRSGEFDELI</sequence>
<dbReference type="GO" id="GO:0022625">
    <property type="term" value="C:cytosolic large ribosomal subunit"/>
    <property type="evidence" value="ECO:0007669"/>
    <property type="project" value="TreeGrafter"/>
</dbReference>
<evidence type="ECO:0000313" key="7">
    <source>
        <dbReference type="EMBL" id="KAJ3616730.1"/>
    </source>
</evidence>
<gene>
    <name evidence="7" type="ORF">Zmor_009067</name>
</gene>
<feature type="non-terminal residue" evidence="7">
    <location>
        <position position="1"/>
    </location>
</feature>
<protein>
    <recommendedName>
        <fullName evidence="9">60S ribosomal protein L12</fullName>
    </recommendedName>
</protein>
<keyword evidence="2 4" id="KW-0689">Ribosomal protein</keyword>